<protein>
    <submittedName>
        <fullName evidence="1">Uncharacterized protein</fullName>
    </submittedName>
</protein>
<proteinExistence type="predicted"/>
<evidence type="ECO:0000313" key="1">
    <source>
        <dbReference type="EMBL" id="XPM63295.1"/>
    </source>
</evidence>
<gene>
    <name evidence="1" type="ORF">BH720_028665</name>
</gene>
<dbReference type="Proteomes" id="UP000095472">
    <property type="component" value="Chromosome"/>
</dbReference>
<name>A0ACD5GR55_9CYAN</name>
<accession>A0ACD5GR55</accession>
<evidence type="ECO:0000313" key="2">
    <source>
        <dbReference type="Proteomes" id="UP000095472"/>
    </source>
</evidence>
<reference evidence="1 2" key="1">
    <citation type="journal article" date="2016" name="Genome Announc.">
        <title>Draft Genome Sequence of the Thermotolerant Cyanobacterium Desertifilum sp. IPPAS B-1220.</title>
        <authorList>
            <person name="Mironov K.S."/>
            <person name="Sinetova M.A."/>
            <person name="Bolatkhan K."/>
            <person name="Zayadan B.K."/>
            <person name="Ustinova V.V."/>
            <person name="Kupriyanova E.V."/>
            <person name="Skrypnik A.N."/>
            <person name="Gogoleva N.E."/>
            <person name="Gogolev Y.V."/>
            <person name="Los D.A."/>
        </authorList>
    </citation>
    <scope>NUCLEOTIDE SEQUENCE [LARGE SCALE GENOMIC DNA]</scope>
    <source>
        <strain evidence="1 2">IPPAS B-1220</strain>
    </source>
</reference>
<dbReference type="EMBL" id="CP182909">
    <property type="protein sequence ID" value="XPM63295.1"/>
    <property type="molecule type" value="Genomic_DNA"/>
</dbReference>
<keyword evidence="2" id="KW-1185">Reference proteome</keyword>
<sequence>MFCQSETVFGIWISCEPMFKLSRNTTSRSLGEAVLNTLQFSQTKISHPNNLQLITEELLNFTGFKSWRTFSKKASSISVVFNEVDVEITPEIPDNRGNFEPLSDQAVKCIPQAEEVGKLILNFYA</sequence>
<organism evidence="1 2">
    <name type="scientific">Desertifilum tharense IPPAS B-1220</name>
    <dbReference type="NCBI Taxonomy" id="1781255"/>
    <lineage>
        <taxon>Bacteria</taxon>
        <taxon>Bacillati</taxon>
        <taxon>Cyanobacteriota</taxon>
        <taxon>Cyanophyceae</taxon>
        <taxon>Desertifilales</taxon>
        <taxon>Desertifilaceae</taxon>
        <taxon>Desertifilum</taxon>
    </lineage>
</organism>